<dbReference type="EMBL" id="GEBQ01014116">
    <property type="protein sequence ID" value="JAT25861.1"/>
    <property type="molecule type" value="Transcribed_RNA"/>
</dbReference>
<accession>A0A1B6LQ61</accession>
<feature type="region of interest" description="Disordered" evidence="1">
    <location>
        <begin position="62"/>
        <end position="140"/>
    </location>
</feature>
<feature type="region of interest" description="Disordered" evidence="1">
    <location>
        <begin position="604"/>
        <end position="623"/>
    </location>
</feature>
<feature type="compositionally biased region" description="Polar residues" evidence="1">
    <location>
        <begin position="62"/>
        <end position="79"/>
    </location>
</feature>
<evidence type="ECO:0000256" key="1">
    <source>
        <dbReference type="SAM" id="MobiDB-lite"/>
    </source>
</evidence>
<feature type="domain" description="FAM21/CAPZIP" evidence="2">
    <location>
        <begin position="429"/>
        <end position="471"/>
    </location>
</feature>
<feature type="compositionally biased region" description="Acidic residues" evidence="1">
    <location>
        <begin position="612"/>
        <end position="623"/>
    </location>
</feature>
<feature type="region of interest" description="Disordered" evidence="1">
    <location>
        <begin position="407"/>
        <end position="430"/>
    </location>
</feature>
<feature type="region of interest" description="Disordered" evidence="1">
    <location>
        <begin position="442"/>
        <end position="464"/>
    </location>
</feature>
<name>A0A1B6LQ61_9HEMI</name>
<dbReference type="Pfam" id="PF15255">
    <property type="entry name" value="CAP-ZIP_m"/>
    <property type="match status" value="1"/>
</dbReference>
<sequence>ISSSSSVQRNLVENDSLFNNKQNSAPISGKVVVKTNAFPNSSNSSTNALDVADGDLFISNKQPETRNLAQNSKSNQSTLKPRKSMNRQSLFESDSDDDLFSSPQGSLSSRKSLQTLAANTESKDQEIKKQGSLLLNKESSSSKASKTDFSSIFSDKFSEGSIHVTEKKSTDDLGEIKDLLFISVDDVTTPELFKNSLSQSTTKDQSETDNLIAGSQKSLNKAIRHETATIDLGVNSELIKALPKQDFTAEGEEIISNKADLFDDFPLNEEVQGSYKPEPPKSLNIRSKTSEMLSSSTALLDEKAPLSKKLIPEDPLNGSGPKDDPDGETLTPSSPSKALPGKLKASQLIKINTSALLPGAKRQVNKESSVVSPVEPDLATKVQNDDSLSVVTSLPSVKRSSVTVVTSSKSVVTNTASSSIQSDTRHEEDPLLKSSLLQSVNKERAKIQGKRRPSSRRARQEAIRASSIEVDSENPIIPPTASLNLMSPSTDEEDLFSVPDVKTISPTSDIFGTPTVLSPVTRQELPSSFVSTPFVHSQPPPLDEEDEEIPNQEDNILESKNTRFSVMNEKEIPEANIKSGVQRKQEITGDLFGDVNEDSLFSDVREAPPPLVDDDDNDDEADFDDELFMSSDRSKKSSTLFRDSLLSTSEKTDKIENNNGVLPKTPPSDKFIGSVPFQKSGYSAVTDDTVLPPEGGSKPIISDSLSSKTVTHEFGDNFFNPSIGKTNNADPLFSNTLFDQVSTGSSLKSSLYIPADMKTNSSVFTQPLKSTEAENNKSLFTSSIKSSKRSTDDSLF</sequence>
<dbReference type="AlphaFoldDB" id="A0A1B6LQ61"/>
<evidence type="ECO:0000259" key="2">
    <source>
        <dbReference type="Pfam" id="PF15255"/>
    </source>
</evidence>
<feature type="non-terminal residue" evidence="3">
    <location>
        <position position="1"/>
    </location>
</feature>
<feature type="compositionally biased region" description="Low complexity" evidence="1">
    <location>
        <begin position="407"/>
        <end position="419"/>
    </location>
</feature>
<proteinExistence type="predicted"/>
<gene>
    <name evidence="3" type="ORF">g.5087</name>
</gene>
<feature type="region of interest" description="Disordered" evidence="1">
    <location>
        <begin position="1"/>
        <end position="26"/>
    </location>
</feature>
<feature type="compositionally biased region" description="Polar residues" evidence="1">
    <location>
        <begin position="103"/>
        <end position="120"/>
    </location>
</feature>
<protein>
    <recommendedName>
        <fullName evidence="2">FAM21/CAPZIP domain-containing protein</fullName>
    </recommendedName>
</protein>
<dbReference type="InterPro" id="IPR029341">
    <property type="entry name" value="FAM21/CAPZIP"/>
</dbReference>
<feature type="region of interest" description="Disordered" evidence="1">
    <location>
        <begin position="294"/>
        <end position="343"/>
    </location>
</feature>
<reference evidence="3" key="1">
    <citation type="submission" date="2015-11" db="EMBL/GenBank/DDBJ databases">
        <title>De novo transcriptome assembly of four potential Pierce s Disease insect vectors from Arizona vineyards.</title>
        <authorList>
            <person name="Tassone E.E."/>
        </authorList>
    </citation>
    <scope>NUCLEOTIDE SEQUENCE</scope>
</reference>
<organism evidence="3">
    <name type="scientific">Graphocephala atropunctata</name>
    <dbReference type="NCBI Taxonomy" id="36148"/>
    <lineage>
        <taxon>Eukaryota</taxon>
        <taxon>Metazoa</taxon>
        <taxon>Ecdysozoa</taxon>
        <taxon>Arthropoda</taxon>
        <taxon>Hexapoda</taxon>
        <taxon>Insecta</taxon>
        <taxon>Pterygota</taxon>
        <taxon>Neoptera</taxon>
        <taxon>Paraneoptera</taxon>
        <taxon>Hemiptera</taxon>
        <taxon>Auchenorrhyncha</taxon>
        <taxon>Membracoidea</taxon>
        <taxon>Cicadellidae</taxon>
        <taxon>Cicadellinae</taxon>
        <taxon>Cicadellini</taxon>
        <taxon>Graphocephala</taxon>
    </lineage>
</organism>
<evidence type="ECO:0000313" key="3">
    <source>
        <dbReference type="EMBL" id="JAT25861.1"/>
    </source>
</evidence>
<feature type="compositionally biased region" description="Basic residues" evidence="1">
    <location>
        <begin position="447"/>
        <end position="457"/>
    </location>
</feature>
<feature type="non-terminal residue" evidence="3">
    <location>
        <position position="796"/>
    </location>
</feature>